<accession>A0A9K3L967</accession>
<keyword evidence="2" id="KW-1133">Transmembrane helix</keyword>
<organism evidence="3 4">
    <name type="scientific">Nitzschia inconspicua</name>
    <dbReference type="NCBI Taxonomy" id="303405"/>
    <lineage>
        <taxon>Eukaryota</taxon>
        <taxon>Sar</taxon>
        <taxon>Stramenopiles</taxon>
        <taxon>Ochrophyta</taxon>
        <taxon>Bacillariophyta</taxon>
        <taxon>Bacillariophyceae</taxon>
        <taxon>Bacillariophycidae</taxon>
        <taxon>Bacillariales</taxon>
        <taxon>Bacillariaceae</taxon>
        <taxon>Nitzschia</taxon>
    </lineage>
</organism>
<keyword evidence="2" id="KW-0472">Membrane</keyword>
<reference evidence="3" key="1">
    <citation type="journal article" date="2021" name="Sci. Rep.">
        <title>Diploid genomic architecture of Nitzschia inconspicua, an elite biomass production diatom.</title>
        <authorList>
            <person name="Oliver A."/>
            <person name="Podell S."/>
            <person name="Pinowska A."/>
            <person name="Traller J.C."/>
            <person name="Smith S.R."/>
            <person name="McClure R."/>
            <person name="Beliaev A."/>
            <person name="Bohutskyi P."/>
            <person name="Hill E.A."/>
            <person name="Rabines A."/>
            <person name="Zheng H."/>
            <person name="Allen L.Z."/>
            <person name="Kuo A."/>
            <person name="Grigoriev I.V."/>
            <person name="Allen A.E."/>
            <person name="Hazlebeck D."/>
            <person name="Allen E.E."/>
        </authorList>
    </citation>
    <scope>NUCLEOTIDE SEQUENCE</scope>
    <source>
        <strain evidence="3">Hildebrandi</strain>
    </source>
</reference>
<evidence type="ECO:0000313" key="3">
    <source>
        <dbReference type="EMBL" id="KAG7357093.1"/>
    </source>
</evidence>
<dbReference type="Proteomes" id="UP000693970">
    <property type="component" value="Unassembled WGS sequence"/>
</dbReference>
<dbReference type="PANTHER" id="PTHR11206">
    <property type="entry name" value="MULTIDRUG RESISTANCE PROTEIN"/>
    <property type="match status" value="1"/>
</dbReference>
<dbReference type="AlphaFoldDB" id="A0A9K3L967"/>
<keyword evidence="2" id="KW-0812">Transmembrane</keyword>
<proteinExistence type="inferred from homology"/>
<feature type="transmembrane region" description="Helical" evidence="2">
    <location>
        <begin position="327"/>
        <end position="349"/>
    </location>
</feature>
<feature type="transmembrane region" description="Helical" evidence="2">
    <location>
        <begin position="289"/>
        <end position="315"/>
    </location>
</feature>
<sequence length="519" mass="56794">MAWNNHQQQTESSAANESTPLIVPTALVVKDGLEVSEDDSSAIAIEPRCHSISEDVIDTVKLGVPIFIAMLSWVGMKTTDTALLGHVSANALSAAALSDLWTMCSAMLVQGRILDILVGGAVGAGNPRLAGIYLQVAYVVISCVAVLVILCWNLTELVWIKFGTDPEIAKMAGYYASVLSISIPGQIIFGQLSQFFSAQRIMHPEVNSSTLSLCCNMLFGLIFVLGIPIPGWAGFGFKACPIVTTCVVYVQIISMWYIYIHKQRLHQAAWGGWAWDEITWSRIITFSSLYFPSAFGIASDFWRVAAIGIMAAQLGDEEVAVFNTSYRLMWIVLVCVMAVGGASGINMSMRLGSLDHVGARQAGLVGVGLSSFICIAIGVVVWTNIRAFGRIFTDDEVFLRLFHEARTPFAITLIFMNISIAIEKIPYSMGRTYEVFWMGFLASWGAQVPAVYLCTTYWRNDLTGLYTGMCIGYGVLVILYGAIASMSDWKKYAKLAYQRSESNIDSSQIPTDTPQSKTH</sequence>
<feature type="transmembrane region" description="Helical" evidence="2">
    <location>
        <begin position="405"/>
        <end position="423"/>
    </location>
</feature>
<feature type="transmembrane region" description="Helical" evidence="2">
    <location>
        <begin position="361"/>
        <end position="385"/>
    </location>
</feature>
<protein>
    <submittedName>
        <fullName evidence="3">MATE efflux family protein</fullName>
    </submittedName>
</protein>
<comment type="similarity">
    <text evidence="1">Belongs to the multi antimicrobial extrusion (MATE) (TC 2.A.66.1) family.</text>
</comment>
<dbReference type="GO" id="GO:0042910">
    <property type="term" value="F:xenobiotic transmembrane transporter activity"/>
    <property type="evidence" value="ECO:0007669"/>
    <property type="project" value="InterPro"/>
</dbReference>
<feature type="transmembrane region" description="Helical" evidence="2">
    <location>
        <begin position="172"/>
        <end position="189"/>
    </location>
</feature>
<feature type="transmembrane region" description="Helical" evidence="2">
    <location>
        <begin position="464"/>
        <end position="484"/>
    </location>
</feature>
<dbReference type="InterPro" id="IPR002528">
    <property type="entry name" value="MATE_fam"/>
</dbReference>
<evidence type="ECO:0000313" key="4">
    <source>
        <dbReference type="Proteomes" id="UP000693970"/>
    </source>
</evidence>
<feature type="transmembrane region" description="Helical" evidence="2">
    <location>
        <begin position="435"/>
        <end position="458"/>
    </location>
</feature>
<feature type="transmembrane region" description="Helical" evidence="2">
    <location>
        <begin position="210"/>
        <end position="229"/>
    </location>
</feature>
<feature type="transmembrane region" description="Helical" evidence="2">
    <location>
        <begin position="235"/>
        <end position="259"/>
    </location>
</feature>
<dbReference type="Pfam" id="PF01554">
    <property type="entry name" value="MatE"/>
    <property type="match status" value="2"/>
</dbReference>
<reference evidence="3" key="2">
    <citation type="submission" date="2021-04" db="EMBL/GenBank/DDBJ databases">
        <authorList>
            <person name="Podell S."/>
        </authorList>
    </citation>
    <scope>NUCLEOTIDE SEQUENCE</scope>
    <source>
        <strain evidence="3">Hildebrandi</strain>
    </source>
</reference>
<dbReference type="GO" id="GO:0016020">
    <property type="term" value="C:membrane"/>
    <property type="evidence" value="ECO:0007669"/>
    <property type="project" value="InterPro"/>
</dbReference>
<evidence type="ECO:0000256" key="1">
    <source>
        <dbReference type="ARBA" id="ARBA00010199"/>
    </source>
</evidence>
<dbReference type="GO" id="GO:0015297">
    <property type="term" value="F:antiporter activity"/>
    <property type="evidence" value="ECO:0007669"/>
    <property type="project" value="InterPro"/>
</dbReference>
<gene>
    <name evidence="3" type="ORF">IV203_001781</name>
</gene>
<comment type="caution">
    <text evidence="3">The sequence shown here is derived from an EMBL/GenBank/DDBJ whole genome shotgun (WGS) entry which is preliminary data.</text>
</comment>
<feature type="transmembrane region" description="Helical" evidence="2">
    <location>
        <begin position="136"/>
        <end position="160"/>
    </location>
</feature>
<dbReference type="OrthoDB" id="2126698at2759"/>
<keyword evidence="4" id="KW-1185">Reference proteome</keyword>
<name>A0A9K3L967_9STRA</name>
<dbReference type="EMBL" id="JAGRRH010000015">
    <property type="protein sequence ID" value="KAG7357093.1"/>
    <property type="molecule type" value="Genomic_DNA"/>
</dbReference>
<evidence type="ECO:0000256" key="2">
    <source>
        <dbReference type="SAM" id="Phobius"/>
    </source>
</evidence>